<feature type="binding site" evidence="10">
    <location>
        <position position="235"/>
    </location>
    <ligand>
        <name>ATP</name>
        <dbReference type="ChEBI" id="CHEBI:30616"/>
    </ligand>
</feature>
<evidence type="ECO:0000313" key="15">
    <source>
        <dbReference type="EMBL" id="KAK0138811.1"/>
    </source>
</evidence>
<dbReference type="AlphaFoldDB" id="A0AA47NUA3"/>
<evidence type="ECO:0000256" key="6">
    <source>
        <dbReference type="ARBA" id="ARBA00022840"/>
    </source>
</evidence>
<dbReference type="PROSITE" id="PS00107">
    <property type="entry name" value="PROTEIN_KINASE_ATP"/>
    <property type="match status" value="1"/>
</dbReference>
<dbReference type="GO" id="GO:0005524">
    <property type="term" value="F:ATP binding"/>
    <property type="evidence" value="ECO:0007669"/>
    <property type="project" value="UniProtKB-UniRule"/>
</dbReference>
<evidence type="ECO:0000256" key="10">
    <source>
        <dbReference type="PIRSR" id="PIRSR630616-2"/>
    </source>
</evidence>
<comment type="catalytic activity">
    <reaction evidence="7">
        <text>L-threonyl-[protein] + ATP = O-phospho-L-threonyl-[protein] + ADP + H(+)</text>
        <dbReference type="Rhea" id="RHEA:46608"/>
        <dbReference type="Rhea" id="RHEA-COMP:11060"/>
        <dbReference type="Rhea" id="RHEA-COMP:11605"/>
        <dbReference type="ChEBI" id="CHEBI:15378"/>
        <dbReference type="ChEBI" id="CHEBI:30013"/>
        <dbReference type="ChEBI" id="CHEBI:30616"/>
        <dbReference type="ChEBI" id="CHEBI:61977"/>
        <dbReference type="ChEBI" id="CHEBI:456216"/>
        <dbReference type="EC" id="2.7.11.1"/>
    </reaction>
</comment>
<sequence>MHRLGPHTGSTHTGSTHTGSSHPESTHPGSTHHRVHPPQGPAQPRVQPSPGSNPPRVQPSRGSSPGLGSRIGVGGVMTVTCVVIRRYWYEVAPPTASSSSSTRRGGSEEQEEEEEEARSGVRRQVRRGGRMGRREARSNTATMRASDPSAVGCLLTASTTCSHAGTGTGDVSPGHSLMATPPPPPPPTSPVEVKKHQHKHNLKHRYEVMETLGKGTYGKVKKAVERTTQNVVAIKSIRKERITEDLDRVHIQREIEITASLRHSNIIRFFEVFESRDKIVIVMEYASRGELYDYVQEQRTLSEAQARDVFRQITSAVHYCHKNGVVHRDLKLENILLDQDLNVKLADFGLSNRYQKNSHLRTFCGSPLYASPEIVKGLPYLGPEVDCWALGVLLYALVYGSMPFDAASHATLTEQITQGRYHKPNPPSDACALIDWLLAVRVDERATVEDVANHWWVNWGYDDSVCDCPSPPHQDCPSPLLARYIDWQNRVAASNGMSVDTVHPLSGSSSSSPSQPSPHPFSFSFPLTGERGGPAGRTRGPASSLRKSRKENAIPQTAPRAACAAAAAGTAPVAVSSSSSTAERRKPKGILKPQRSFDSAFLLPSNSPSRPAGHAGQQTRGQANTEASGPGPAPPAAFSQPSFKMPKKGILKNLCTRACGYGLSPERRGYGMDTDVGEGVACFHGDVYSCGVAHPCGGRATADDSPAMRTEAVRRRKGILKRNGKFSRSLDLPDDRQATRSNASAFPDVLERLLQAAGDAGGSQGSLSRPSSVVSEDSLFSSDSFDLLDLSVQSHRRVFSRGMRRSACSSEEDLGGLRTETGALAVADSGGCQEEQGDEEEGRKEMLR</sequence>
<protein>
    <recommendedName>
        <fullName evidence="1">non-specific serine/threonine protein kinase</fullName>
        <ecNumber evidence="1">2.7.11.1</ecNumber>
    </recommendedName>
</protein>
<keyword evidence="2" id="KW-0723">Serine/threonine-protein kinase</keyword>
<dbReference type="EC" id="2.7.11.1" evidence="1"/>
<evidence type="ECO:0000256" key="2">
    <source>
        <dbReference type="ARBA" id="ARBA00022527"/>
    </source>
</evidence>
<accession>A0AA47NUA3</accession>
<feature type="active site" description="Proton acceptor" evidence="9">
    <location>
        <position position="329"/>
    </location>
</feature>
<feature type="compositionally biased region" description="Low complexity" evidence="13">
    <location>
        <begin position="504"/>
        <end position="529"/>
    </location>
</feature>
<dbReference type="EMBL" id="JAOPHQ010004571">
    <property type="protein sequence ID" value="KAK0138811.1"/>
    <property type="molecule type" value="Genomic_DNA"/>
</dbReference>
<name>A0AA47NUA3_MERPO</name>
<feature type="compositionally biased region" description="Pro residues" evidence="13">
    <location>
        <begin position="180"/>
        <end position="189"/>
    </location>
</feature>
<dbReference type="InterPro" id="IPR017441">
    <property type="entry name" value="Protein_kinase_ATP_BS"/>
</dbReference>
<feature type="region of interest" description="Disordered" evidence="13">
    <location>
        <begin position="1"/>
        <end position="72"/>
    </location>
</feature>
<dbReference type="Proteomes" id="UP001174136">
    <property type="component" value="Unassembled WGS sequence"/>
</dbReference>
<feature type="binding site" evidence="10">
    <location>
        <begin position="284"/>
        <end position="286"/>
    </location>
    <ligand>
        <name>ATP</name>
        <dbReference type="ChEBI" id="CHEBI:30616"/>
    </ligand>
</feature>
<evidence type="ECO:0000256" key="11">
    <source>
        <dbReference type="PIRSR" id="PIRSR630616-3"/>
    </source>
</evidence>
<dbReference type="InterPro" id="IPR008271">
    <property type="entry name" value="Ser/Thr_kinase_AS"/>
</dbReference>
<feature type="compositionally biased region" description="Low complexity" evidence="13">
    <location>
        <begin position="1"/>
        <end position="28"/>
    </location>
</feature>
<evidence type="ECO:0000256" key="4">
    <source>
        <dbReference type="ARBA" id="ARBA00022741"/>
    </source>
</evidence>
<feature type="binding site" evidence="10">
    <location>
        <position position="347"/>
    </location>
    <ligand>
        <name>ATP</name>
        <dbReference type="ChEBI" id="CHEBI:30616"/>
    </ligand>
</feature>
<dbReference type="PROSITE" id="PS50011">
    <property type="entry name" value="PROTEIN_KINASE_DOM"/>
    <property type="match status" value="1"/>
</dbReference>
<dbReference type="PROSITE" id="PS00108">
    <property type="entry name" value="PROTEIN_KINASE_ST"/>
    <property type="match status" value="1"/>
</dbReference>
<evidence type="ECO:0000259" key="14">
    <source>
        <dbReference type="PROSITE" id="PS50011"/>
    </source>
</evidence>
<dbReference type="GO" id="GO:0004674">
    <property type="term" value="F:protein serine/threonine kinase activity"/>
    <property type="evidence" value="ECO:0007669"/>
    <property type="project" value="UniProtKB-KW"/>
</dbReference>
<feature type="compositionally biased region" description="Polar residues" evidence="13">
    <location>
        <begin position="616"/>
        <end position="626"/>
    </location>
</feature>
<evidence type="ECO:0000256" key="3">
    <source>
        <dbReference type="ARBA" id="ARBA00022679"/>
    </source>
</evidence>
<keyword evidence="5 15" id="KW-0418">Kinase</keyword>
<evidence type="ECO:0000256" key="8">
    <source>
        <dbReference type="ARBA" id="ARBA00048679"/>
    </source>
</evidence>
<feature type="compositionally biased region" description="Low complexity" evidence="13">
    <location>
        <begin position="59"/>
        <end position="68"/>
    </location>
</feature>
<evidence type="ECO:0000256" key="1">
    <source>
        <dbReference type="ARBA" id="ARBA00012513"/>
    </source>
</evidence>
<keyword evidence="16" id="KW-1185">Reference proteome</keyword>
<feature type="region of interest" description="Disordered" evidence="13">
    <location>
        <begin position="165"/>
        <end position="193"/>
    </location>
</feature>
<dbReference type="FunFam" id="3.30.200.20:FF:000042">
    <property type="entry name" value="Aurora kinase A"/>
    <property type="match status" value="1"/>
</dbReference>
<feature type="region of interest" description="Disordered" evidence="13">
    <location>
        <begin position="93"/>
        <end position="148"/>
    </location>
</feature>
<feature type="region of interest" description="Disordered" evidence="13">
    <location>
        <begin position="825"/>
        <end position="848"/>
    </location>
</feature>
<dbReference type="InterPro" id="IPR011009">
    <property type="entry name" value="Kinase-like_dom_sf"/>
</dbReference>
<feature type="domain" description="Protein kinase" evidence="14">
    <location>
        <begin position="206"/>
        <end position="457"/>
    </location>
</feature>
<dbReference type="SUPFAM" id="SSF56112">
    <property type="entry name" value="Protein kinase-like (PK-like)"/>
    <property type="match status" value="1"/>
</dbReference>
<proteinExistence type="predicted"/>
<evidence type="ECO:0000256" key="7">
    <source>
        <dbReference type="ARBA" id="ARBA00047899"/>
    </source>
</evidence>
<feature type="binding site" evidence="10">
    <location>
        <begin position="333"/>
        <end position="334"/>
    </location>
    <ligand>
        <name>ATP</name>
        <dbReference type="ChEBI" id="CHEBI:30616"/>
    </ligand>
</feature>
<feature type="compositionally biased region" description="Low complexity" evidence="13">
    <location>
        <begin position="572"/>
        <end position="581"/>
    </location>
</feature>
<comment type="catalytic activity">
    <reaction evidence="8">
        <text>L-seryl-[protein] + ATP = O-phospho-L-seryl-[protein] + ADP + H(+)</text>
        <dbReference type="Rhea" id="RHEA:17989"/>
        <dbReference type="Rhea" id="RHEA-COMP:9863"/>
        <dbReference type="Rhea" id="RHEA-COMP:11604"/>
        <dbReference type="ChEBI" id="CHEBI:15378"/>
        <dbReference type="ChEBI" id="CHEBI:29999"/>
        <dbReference type="ChEBI" id="CHEBI:30616"/>
        <dbReference type="ChEBI" id="CHEBI:83421"/>
        <dbReference type="ChEBI" id="CHEBI:456216"/>
        <dbReference type="EC" id="2.7.11.1"/>
    </reaction>
</comment>
<dbReference type="FunFam" id="1.10.510.10:FF:001698">
    <property type="entry name" value="NUAK family, SNF1-like kinase, 1b"/>
    <property type="match status" value="1"/>
</dbReference>
<dbReference type="PANTHER" id="PTHR24350">
    <property type="entry name" value="SERINE/THREONINE-PROTEIN KINASE IAL-RELATED"/>
    <property type="match status" value="1"/>
</dbReference>
<keyword evidence="3" id="KW-0808">Transferase</keyword>
<evidence type="ECO:0000256" key="5">
    <source>
        <dbReference type="ARBA" id="ARBA00022777"/>
    </source>
</evidence>
<feature type="binding site" evidence="12">
    <location>
        <position position="239"/>
    </location>
    <ligand>
        <name>ATP</name>
        <dbReference type="ChEBI" id="CHEBI:30616"/>
    </ligand>
</feature>
<reference evidence="15" key="1">
    <citation type="journal article" date="2023" name="Front. Mar. Sci.">
        <title>A new Merluccius polli reference genome to investigate the effects of global change in West African waters.</title>
        <authorList>
            <person name="Mateo J.L."/>
            <person name="Blanco-Fernandez C."/>
            <person name="Garcia-Vazquez E."/>
            <person name="Machado-Schiaffino G."/>
        </authorList>
    </citation>
    <scope>NUCLEOTIDE SEQUENCE</scope>
    <source>
        <strain evidence="15">C29</strain>
        <tissue evidence="15">Fin</tissue>
    </source>
</reference>
<dbReference type="Gene3D" id="1.10.510.10">
    <property type="entry name" value="Transferase(Phosphotransferase) domain 1"/>
    <property type="match status" value="1"/>
</dbReference>
<evidence type="ECO:0000256" key="12">
    <source>
        <dbReference type="PROSITE-ProRule" id="PRU10141"/>
    </source>
</evidence>
<gene>
    <name evidence="15" type="primary">NUAK1</name>
    <name evidence="15" type="ORF">N1851_024650</name>
</gene>
<dbReference type="Pfam" id="PF00069">
    <property type="entry name" value="Pkinase"/>
    <property type="match status" value="1"/>
</dbReference>
<dbReference type="SMART" id="SM00220">
    <property type="entry name" value="S_TKc"/>
    <property type="match status" value="1"/>
</dbReference>
<evidence type="ECO:0000256" key="13">
    <source>
        <dbReference type="SAM" id="MobiDB-lite"/>
    </source>
</evidence>
<dbReference type="InterPro" id="IPR000719">
    <property type="entry name" value="Prot_kinase_dom"/>
</dbReference>
<keyword evidence="6 10" id="KW-0067">ATP-binding</keyword>
<comment type="caution">
    <text evidence="15">The sequence shown here is derived from an EMBL/GenBank/DDBJ whole genome shotgun (WGS) entry which is preliminary data.</text>
</comment>
<feature type="cross-link" description="Glycyl lysine isopeptide (Lys-Gly) (interchain with G-Cter in SUMO2)" evidence="11">
    <location>
        <position position="331"/>
    </location>
</feature>
<evidence type="ECO:0000256" key="9">
    <source>
        <dbReference type="PIRSR" id="PIRSR630616-1"/>
    </source>
</evidence>
<feature type="region of interest" description="Disordered" evidence="13">
    <location>
        <begin position="572"/>
        <end position="643"/>
    </location>
</feature>
<keyword evidence="4 10" id="KW-0547">Nucleotide-binding</keyword>
<organism evidence="15 16">
    <name type="scientific">Merluccius polli</name>
    <name type="common">Benguela hake</name>
    <name type="synonym">Merluccius cadenati</name>
    <dbReference type="NCBI Taxonomy" id="89951"/>
    <lineage>
        <taxon>Eukaryota</taxon>
        <taxon>Metazoa</taxon>
        <taxon>Chordata</taxon>
        <taxon>Craniata</taxon>
        <taxon>Vertebrata</taxon>
        <taxon>Euteleostomi</taxon>
        <taxon>Actinopterygii</taxon>
        <taxon>Neopterygii</taxon>
        <taxon>Teleostei</taxon>
        <taxon>Neoteleostei</taxon>
        <taxon>Acanthomorphata</taxon>
        <taxon>Zeiogadaria</taxon>
        <taxon>Gadariae</taxon>
        <taxon>Gadiformes</taxon>
        <taxon>Gadoidei</taxon>
        <taxon>Merlucciidae</taxon>
        <taxon>Merluccius</taxon>
    </lineage>
</organism>
<dbReference type="InterPro" id="IPR030616">
    <property type="entry name" value="Aur-like"/>
</dbReference>
<evidence type="ECO:0000313" key="16">
    <source>
        <dbReference type="Proteomes" id="UP001174136"/>
    </source>
</evidence>
<feature type="compositionally biased region" description="Basic residues" evidence="13">
    <location>
        <begin position="120"/>
        <end position="131"/>
    </location>
</feature>
<feature type="region of interest" description="Disordered" evidence="13">
    <location>
        <begin position="502"/>
        <end position="560"/>
    </location>
</feature>